<feature type="domain" description="Zer-1-like leucine-rich repeats region" evidence="1">
    <location>
        <begin position="94"/>
        <end position="190"/>
    </location>
</feature>
<accession>A0AAE9CVD3</accession>
<dbReference type="PANTHER" id="PTHR12904:SF28">
    <property type="entry name" value="ATP SYNTHASE SUBUNIT ALPHA-RELATED"/>
    <property type="match status" value="1"/>
</dbReference>
<evidence type="ECO:0000259" key="1">
    <source>
        <dbReference type="Pfam" id="PF25013"/>
    </source>
</evidence>
<proteinExistence type="predicted"/>
<dbReference type="EMBL" id="CP090896">
    <property type="protein sequence ID" value="ULT83430.1"/>
    <property type="molecule type" value="Genomic_DNA"/>
</dbReference>
<gene>
    <name evidence="2" type="ORF">L3Y34_012575</name>
</gene>
<organism evidence="2 3">
    <name type="scientific">Caenorhabditis briggsae</name>
    <dbReference type="NCBI Taxonomy" id="6238"/>
    <lineage>
        <taxon>Eukaryota</taxon>
        <taxon>Metazoa</taxon>
        <taxon>Ecdysozoa</taxon>
        <taxon>Nematoda</taxon>
        <taxon>Chromadorea</taxon>
        <taxon>Rhabditida</taxon>
        <taxon>Rhabditina</taxon>
        <taxon>Rhabditomorpha</taxon>
        <taxon>Rhabditoidea</taxon>
        <taxon>Rhabditidae</taxon>
        <taxon>Peloderinae</taxon>
        <taxon>Caenorhabditis</taxon>
    </lineage>
</organism>
<evidence type="ECO:0000313" key="3">
    <source>
        <dbReference type="Proteomes" id="UP000827892"/>
    </source>
</evidence>
<dbReference type="InterPro" id="IPR051341">
    <property type="entry name" value="Zyg-11_UBL_adapter"/>
</dbReference>
<dbReference type="Pfam" id="PF25013">
    <property type="entry name" value="LRR_Zer-1"/>
    <property type="match status" value="1"/>
</dbReference>
<reference evidence="2 3" key="1">
    <citation type="submission" date="2022-05" db="EMBL/GenBank/DDBJ databases">
        <title>Chromosome-level reference genomes for two strains of Caenorhabditis briggsae: an improved platform for comparative genomics.</title>
        <authorList>
            <person name="Stevens L."/>
            <person name="Andersen E.C."/>
        </authorList>
    </citation>
    <scope>NUCLEOTIDE SEQUENCE [LARGE SCALE GENOMIC DNA]</scope>
    <source>
        <strain evidence="2">QX1410_ONT</strain>
        <tissue evidence="2">Whole-organism</tissue>
    </source>
</reference>
<protein>
    <recommendedName>
        <fullName evidence="1">Zer-1-like leucine-rich repeats region domain-containing protein</fullName>
    </recommendedName>
</protein>
<dbReference type="PANTHER" id="PTHR12904">
    <property type="match status" value="1"/>
</dbReference>
<dbReference type="Proteomes" id="UP000827892">
    <property type="component" value="Chromosome X"/>
</dbReference>
<sequence length="647" mass="75388">MALNNNSSFLITVKSLRKKAENQLANNLKYGFKGWRIGDKIPPESSESIFDELYISRFIPAWVRPLGEMLPSLTCLCLEAIHIGNEFVDLCETCPNLKKLNISKSGVINLTGISKMPNLEVLDISNLRFNNKEAIQEIFDLKKLRVLDIGTSRAPRGPYSNNIKHYLSCGQNHKELRFIDVYGNNISDSDLERLVDTHPMLVKIGLISTPLEKEPSMKFTQPPPSNEQITIEFLTIQNMQCCLSALGNYVRPRMAREKHPLLCIFREIKRQLRSSSPVLDGKDVRDCFRVMLELLALKYNEPLLKKETYKSTILTISVLNILTSIRRYASYWYKEVQLHAASALFRFVVYCNIKKEPMDSYEYKLKHGAWTFLSTIVGRSVVLNQDLDKLCNEAVEEIIVLTNMQSPLYQLLLNFLQRALRKMTPEMKPSATVQSQILGKLTDMLSGNMIEGFFPNLMVKFTDIVYELMRLGRHRRNWDHSLYNKSIRVIVEYMIERGDRPFRNILLGKLERFLKYMASTVCRVFFERRIHLFLKELMIHVDTRRETISLLIKVYMFKEVRTYVTYVSAIPKYNVLIDETMEVLDGIENYTVDAFEPYLRLMRETDLWTNAFTFLDWQKAQVNQNGVSIAWPEIEYAPRPKRRRIDN</sequence>
<dbReference type="AlphaFoldDB" id="A0AAE9CVD3"/>
<dbReference type="Gene3D" id="3.80.10.10">
    <property type="entry name" value="Ribonuclease Inhibitor"/>
    <property type="match status" value="1"/>
</dbReference>
<evidence type="ECO:0000313" key="2">
    <source>
        <dbReference type="EMBL" id="ULT83430.1"/>
    </source>
</evidence>
<dbReference type="SUPFAM" id="SSF52047">
    <property type="entry name" value="RNI-like"/>
    <property type="match status" value="1"/>
</dbReference>
<name>A0AAE9CVD3_CAEBR</name>
<dbReference type="InterPro" id="IPR032675">
    <property type="entry name" value="LRR_dom_sf"/>
</dbReference>
<dbReference type="InterPro" id="IPR056845">
    <property type="entry name" value="LRR_Zer-1"/>
</dbReference>